<dbReference type="InterPro" id="IPR047967">
    <property type="entry name" value="PolX_PHP"/>
</dbReference>
<comment type="function">
    <text evidence="20">Repair polymerase that plays a key role in base-excision repair. During this process, the damaged base is excised by specific DNA glycosylases, the DNA backbone is nicked at the abasic site by an apurinic/apyrimidic (AP) endonuclease, and POLB removes 5'-deoxyribose-phosphate from the preincised AP site acting as a 5'-deoxyribose-phosphate lyase (5'-dRP lyase); through its DNA polymerase activity, it adds one nucleotide to the 3' end of the arising single-nucleotide gap. Conducts 'gap-filling' DNA synthesis in a stepwise distributive fashion rather than in a processive fashion as for other DNA polymerases. It is also able to cleave sugar-phosphate bonds 3' to an intact AP site, acting as an AP lyase.</text>
</comment>
<evidence type="ECO:0000313" key="26">
    <source>
        <dbReference type="Proteomes" id="UP000373149"/>
    </source>
</evidence>
<keyword evidence="15" id="KW-0234">DNA repair</keyword>
<comment type="subcellular location">
    <subcellularLocation>
        <location evidence="2">Cytoplasm</location>
    </subcellularLocation>
</comment>
<dbReference type="EC" id="2.7.7.7" evidence="3"/>
<evidence type="ECO:0000256" key="10">
    <source>
        <dbReference type="ARBA" id="ARBA00022705"/>
    </source>
</evidence>
<keyword evidence="13" id="KW-0239">DNA-directed DNA polymerase</keyword>
<evidence type="ECO:0000259" key="23">
    <source>
        <dbReference type="SMART" id="SM00481"/>
    </source>
</evidence>
<evidence type="ECO:0000256" key="19">
    <source>
        <dbReference type="ARBA" id="ARBA00044678"/>
    </source>
</evidence>
<dbReference type="CDD" id="cd07436">
    <property type="entry name" value="PHP_PolX"/>
    <property type="match status" value="1"/>
</dbReference>
<keyword evidence="10" id="KW-0235">DNA replication</keyword>
<dbReference type="GO" id="GO:0008270">
    <property type="term" value="F:zinc ion binding"/>
    <property type="evidence" value="ECO:0007669"/>
    <property type="project" value="TreeGrafter"/>
</dbReference>
<dbReference type="Proteomes" id="UP000373149">
    <property type="component" value="Unassembled WGS sequence"/>
</dbReference>
<dbReference type="GO" id="GO:0006281">
    <property type="term" value="P:DNA repair"/>
    <property type="evidence" value="ECO:0007669"/>
    <property type="project" value="UniProtKB-KW"/>
</dbReference>
<keyword evidence="7" id="KW-0237">DNA synthesis</keyword>
<sequence length="576" mass="63482">MVRPNEEVEALLQEYADLIAITGGDAFKARAYEKAARAIGGHPADVSRLDVAGLREIPGVGRSIAEKVVEYFRTGRVTVVEETRARIPAGVRQLITIPTLGPRKAMAVYEDLHISSVDELADAIKAEKLRGLKGFGEKTEANILHGIALMQQAGGRIPLSTAMESAEEIVAELSRITGCEDCAYAGSLRRMRETIGDIDILVAAGRSAPFMDALTELASTAEVIAHGEKKTSIRTVKGVQVDLRVVRPDSWGAGMQYFTGSKAHNIRTRTIAVHLGLKLSEYGLFETEGGERVASRSEDEVYSRLGLPWIPPTLREDRGEIEAGLRGELPEVVTESDIRGDLHTHTDLTDGLAPLEEMVAAAAERGYAYYAVTDHAPNLYMQRMTDEKILAQRELVRSLDGKHHRMRLLHGTELNIDPDGAVDWPDEFLQGFDICVASVHSHFNVDRRAMTRRIVRACENPHINVIGHPTTRLIGKRPGVEADLDEVFAACARTGTALEINAQPDRLDLGDEDILRARSHGAKFAVSTDAHSLLHLAYLRYGIGMAQRGWLTPEDVINTWPLGRLRRFLRKGKRPE</sequence>
<dbReference type="Pfam" id="PF02811">
    <property type="entry name" value="PHP"/>
    <property type="match status" value="1"/>
</dbReference>
<dbReference type="AlphaFoldDB" id="A0A5N8WXY1"/>
<evidence type="ECO:0000256" key="12">
    <source>
        <dbReference type="ARBA" id="ARBA00022843"/>
    </source>
</evidence>
<dbReference type="GO" id="GO:0003887">
    <property type="term" value="F:DNA-directed DNA polymerase activity"/>
    <property type="evidence" value="ECO:0007669"/>
    <property type="project" value="UniProtKB-KW"/>
</dbReference>
<dbReference type="PANTHER" id="PTHR36928">
    <property type="entry name" value="PHOSPHATASE YCDX-RELATED"/>
    <property type="match status" value="1"/>
</dbReference>
<dbReference type="InterPro" id="IPR022311">
    <property type="entry name" value="PolX-like"/>
</dbReference>
<dbReference type="GO" id="GO:0140078">
    <property type="term" value="F:class I DNA-(apurinic or apyrimidinic site) endonuclease activity"/>
    <property type="evidence" value="ECO:0007669"/>
    <property type="project" value="UniProtKB-EC"/>
</dbReference>
<evidence type="ECO:0000256" key="4">
    <source>
        <dbReference type="ARBA" id="ARBA00012720"/>
    </source>
</evidence>
<dbReference type="InterPro" id="IPR003141">
    <property type="entry name" value="Pol/His_phosphatase_N"/>
</dbReference>
<dbReference type="InterPro" id="IPR027421">
    <property type="entry name" value="DNA_pol_lamdba_lyase_dom_sf"/>
</dbReference>
<dbReference type="GO" id="GO:0042578">
    <property type="term" value="F:phosphoric ester hydrolase activity"/>
    <property type="evidence" value="ECO:0007669"/>
    <property type="project" value="TreeGrafter"/>
</dbReference>
<evidence type="ECO:0000256" key="16">
    <source>
        <dbReference type="ARBA" id="ARBA00035717"/>
    </source>
</evidence>
<evidence type="ECO:0000256" key="8">
    <source>
        <dbReference type="ARBA" id="ARBA00022679"/>
    </source>
</evidence>
<evidence type="ECO:0000256" key="18">
    <source>
        <dbReference type="ARBA" id="ARBA00044632"/>
    </source>
</evidence>
<dbReference type="SMART" id="SM00278">
    <property type="entry name" value="HhH1"/>
    <property type="match status" value="3"/>
</dbReference>
<organism evidence="25 26">
    <name type="scientific">Streptomyces acidicola</name>
    <dbReference type="NCBI Taxonomy" id="2596892"/>
    <lineage>
        <taxon>Bacteria</taxon>
        <taxon>Bacillati</taxon>
        <taxon>Actinomycetota</taxon>
        <taxon>Actinomycetes</taxon>
        <taxon>Kitasatosporales</taxon>
        <taxon>Streptomycetaceae</taxon>
        <taxon>Streptomyces</taxon>
    </lineage>
</organism>
<dbReference type="PANTHER" id="PTHR36928:SF1">
    <property type="entry name" value="PHOSPHATASE YCDX-RELATED"/>
    <property type="match status" value="1"/>
</dbReference>
<dbReference type="Pfam" id="PF14791">
    <property type="entry name" value="DNA_pol_B_thumb"/>
    <property type="match status" value="1"/>
</dbReference>
<dbReference type="SMART" id="SM00481">
    <property type="entry name" value="POLIIIAc"/>
    <property type="match status" value="1"/>
</dbReference>
<comment type="catalytic activity">
    <reaction evidence="19">
        <text>a 5'-end 2'-deoxyribose-2'-deoxyribonucleotide-DNA = (2E,4S)-4-hydroxypenten-2-al-5-phosphate + a 5'-end 5'-phospho-2'-deoxyribonucleoside-DNA + H(+)</text>
        <dbReference type="Rhea" id="RHEA:76255"/>
        <dbReference type="Rhea" id="RHEA-COMP:13180"/>
        <dbReference type="Rhea" id="RHEA-COMP:18657"/>
        <dbReference type="ChEBI" id="CHEBI:15378"/>
        <dbReference type="ChEBI" id="CHEBI:136412"/>
        <dbReference type="ChEBI" id="CHEBI:195194"/>
        <dbReference type="ChEBI" id="CHEBI:195195"/>
    </reaction>
</comment>
<keyword evidence="25" id="KW-0540">Nuclease</keyword>
<dbReference type="RefSeq" id="WP_322620675.1">
    <property type="nucleotide sequence ID" value="NZ_VMNX01000101.1"/>
</dbReference>
<dbReference type="Pfam" id="PF14520">
    <property type="entry name" value="HHH_5"/>
    <property type="match status" value="1"/>
</dbReference>
<gene>
    <name evidence="25" type="primary">polX</name>
    <name evidence="25" type="ORF">FPZ41_24685</name>
</gene>
<dbReference type="PRINTS" id="PR00870">
    <property type="entry name" value="DNAPOLXBETA"/>
</dbReference>
<comment type="cofactor">
    <cofactor evidence="1">
        <name>Mg(2+)</name>
        <dbReference type="ChEBI" id="CHEBI:18420"/>
    </cofactor>
</comment>
<dbReference type="SUPFAM" id="SSF47802">
    <property type="entry name" value="DNA polymerase beta, N-terminal domain-like"/>
    <property type="match status" value="1"/>
</dbReference>
<dbReference type="GO" id="GO:0003677">
    <property type="term" value="F:DNA binding"/>
    <property type="evidence" value="ECO:0007669"/>
    <property type="project" value="InterPro"/>
</dbReference>
<feature type="domain" description="Helix-hairpin-helix DNA-binding motif class 1" evidence="22">
    <location>
        <begin position="92"/>
        <end position="111"/>
    </location>
</feature>
<keyword evidence="25" id="KW-0269">Exonuclease</keyword>
<feature type="domain" description="Helix-hairpin-helix DNA-binding motif class 1" evidence="22">
    <location>
        <begin position="52"/>
        <end position="71"/>
    </location>
</feature>
<evidence type="ECO:0000256" key="7">
    <source>
        <dbReference type="ARBA" id="ARBA00022634"/>
    </source>
</evidence>
<name>A0A5N8WXY1_9ACTN</name>
<evidence type="ECO:0000259" key="22">
    <source>
        <dbReference type="SMART" id="SM00278"/>
    </source>
</evidence>
<evidence type="ECO:0000259" key="24">
    <source>
        <dbReference type="SMART" id="SM00483"/>
    </source>
</evidence>
<keyword evidence="11" id="KW-0227">DNA damage</keyword>
<evidence type="ECO:0000256" key="9">
    <source>
        <dbReference type="ARBA" id="ARBA00022695"/>
    </source>
</evidence>
<feature type="domain" description="Polymerase/histidinol phosphatase N-terminal" evidence="23">
    <location>
        <begin position="340"/>
        <end position="418"/>
    </location>
</feature>
<dbReference type="Gene3D" id="1.10.150.110">
    <property type="entry name" value="DNA polymerase beta, N-terminal domain-like"/>
    <property type="match status" value="1"/>
</dbReference>
<dbReference type="InterPro" id="IPR037160">
    <property type="entry name" value="DNA_Pol_thumb_sf"/>
</dbReference>
<evidence type="ECO:0000256" key="13">
    <source>
        <dbReference type="ARBA" id="ARBA00022932"/>
    </source>
</evidence>
<evidence type="ECO:0000256" key="14">
    <source>
        <dbReference type="ARBA" id="ARBA00023053"/>
    </source>
</evidence>
<evidence type="ECO:0000256" key="3">
    <source>
        <dbReference type="ARBA" id="ARBA00012417"/>
    </source>
</evidence>
<evidence type="ECO:0000256" key="5">
    <source>
        <dbReference type="ARBA" id="ARBA00020020"/>
    </source>
</evidence>
<keyword evidence="26" id="KW-1185">Reference proteome</keyword>
<comment type="caution">
    <text evidence="25">The sequence shown here is derived from an EMBL/GenBank/DDBJ whole genome shotgun (WGS) entry which is preliminary data.</text>
</comment>
<dbReference type="Pfam" id="PF14716">
    <property type="entry name" value="HHH_8"/>
    <property type="match status" value="1"/>
</dbReference>
<feature type="domain" description="Helix-hairpin-helix DNA-binding motif class 1" evidence="22">
    <location>
        <begin position="127"/>
        <end position="146"/>
    </location>
</feature>
<dbReference type="SUPFAM" id="SSF89550">
    <property type="entry name" value="PHP domain-like"/>
    <property type="match status" value="1"/>
</dbReference>
<dbReference type="InterPro" id="IPR004013">
    <property type="entry name" value="PHP_dom"/>
</dbReference>
<dbReference type="EMBL" id="VMNX01000101">
    <property type="protein sequence ID" value="MPY51584.1"/>
    <property type="molecule type" value="Genomic_DNA"/>
</dbReference>
<dbReference type="CDD" id="cd00141">
    <property type="entry name" value="NT_POLXc"/>
    <property type="match status" value="1"/>
</dbReference>
<keyword evidence="6" id="KW-0488">Methylation</keyword>
<dbReference type="InterPro" id="IPR002008">
    <property type="entry name" value="DNA_pol_X_beta-like"/>
</dbReference>
<dbReference type="InterPro" id="IPR016195">
    <property type="entry name" value="Pol/histidinol_Pase-like"/>
</dbReference>
<evidence type="ECO:0000256" key="15">
    <source>
        <dbReference type="ARBA" id="ARBA00023204"/>
    </source>
</evidence>
<evidence type="ECO:0000313" key="25">
    <source>
        <dbReference type="EMBL" id="MPY51584.1"/>
    </source>
</evidence>
<dbReference type="GO" id="GO:0005829">
    <property type="term" value="C:cytosol"/>
    <property type="evidence" value="ECO:0007669"/>
    <property type="project" value="TreeGrafter"/>
</dbReference>
<feature type="domain" description="DNA-directed DNA polymerase X" evidence="24">
    <location>
        <begin position="3"/>
        <end position="316"/>
    </location>
</feature>
<evidence type="ECO:0000256" key="11">
    <source>
        <dbReference type="ARBA" id="ARBA00022763"/>
    </source>
</evidence>
<dbReference type="Gene3D" id="3.30.210.10">
    <property type="entry name" value="DNA polymerase, thumb domain"/>
    <property type="match status" value="1"/>
</dbReference>
<dbReference type="Gene3D" id="3.20.20.140">
    <property type="entry name" value="Metal-dependent hydrolases"/>
    <property type="match status" value="1"/>
</dbReference>
<keyword evidence="9" id="KW-0548">Nucleotidyltransferase</keyword>
<evidence type="ECO:0000256" key="2">
    <source>
        <dbReference type="ARBA" id="ARBA00004496"/>
    </source>
</evidence>
<evidence type="ECO:0000256" key="6">
    <source>
        <dbReference type="ARBA" id="ARBA00022481"/>
    </source>
</evidence>
<dbReference type="FunFam" id="3.20.20.140:FF:000047">
    <property type="entry name" value="PHP domain-containing protein"/>
    <property type="match status" value="1"/>
</dbReference>
<keyword evidence="8" id="KW-0808">Transferase</keyword>
<dbReference type="SUPFAM" id="SSF81301">
    <property type="entry name" value="Nucleotidyltransferase"/>
    <property type="match status" value="1"/>
</dbReference>
<protein>
    <recommendedName>
        <fullName evidence="5">DNA polymerase beta</fullName>
        <ecNumber evidence="3">2.7.7.7</ecNumber>
        <ecNumber evidence="4">4.2.99.18</ecNumber>
    </recommendedName>
    <alternativeName>
        <fullName evidence="16">5'-deoxyribose-phosphate lyase</fullName>
    </alternativeName>
    <alternativeName>
        <fullName evidence="17">AP lyase</fullName>
    </alternativeName>
</protein>
<keyword evidence="14" id="KW-0915">Sodium</keyword>
<dbReference type="InterPro" id="IPR010996">
    <property type="entry name" value="HHH_MUS81"/>
</dbReference>
<dbReference type="SMART" id="SM00483">
    <property type="entry name" value="POLXc"/>
    <property type="match status" value="1"/>
</dbReference>
<keyword evidence="12" id="KW-0832">Ubl conjugation</keyword>
<dbReference type="InterPro" id="IPR043519">
    <property type="entry name" value="NT_sf"/>
</dbReference>
<comment type="catalytic activity">
    <reaction evidence="18">
        <text>2'-deoxyribonucleotide-(2'-deoxyribose 5'-phosphate)-2'-deoxyribonucleotide-DNA = a 3'-end 2'-deoxyribonucleotide-(2,3-dehydro-2,3-deoxyribose 5'-phosphate)-DNA + a 5'-end 5'-phospho-2'-deoxyribonucleoside-DNA + H(+)</text>
        <dbReference type="Rhea" id="RHEA:66592"/>
        <dbReference type="Rhea" id="RHEA-COMP:13180"/>
        <dbReference type="Rhea" id="RHEA-COMP:16897"/>
        <dbReference type="Rhea" id="RHEA-COMP:17067"/>
        <dbReference type="ChEBI" id="CHEBI:15378"/>
        <dbReference type="ChEBI" id="CHEBI:136412"/>
        <dbReference type="ChEBI" id="CHEBI:157695"/>
        <dbReference type="ChEBI" id="CHEBI:167181"/>
        <dbReference type="EC" id="4.2.99.18"/>
    </reaction>
</comment>
<dbReference type="InterPro" id="IPR002054">
    <property type="entry name" value="DNA-dir_DNA_pol_X"/>
</dbReference>
<dbReference type="PIRSF" id="PIRSF005047">
    <property type="entry name" value="UCP005047_YshC"/>
    <property type="match status" value="1"/>
</dbReference>
<dbReference type="EC" id="4.2.99.18" evidence="4"/>
<dbReference type="NCBIfam" id="NF006375">
    <property type="entry name" value="PRK08609.1"/>
    <property type="match status" value="1"/>
</dbReference>
<evidence type="ECO:0000256" key="21">
    <source>
        <dbReference type="ARBA" id="ARBA00049244"/>
    </source>
</evidence>
<dbReference type="Gene3D" id="1.10.150.20">
    <property type="entry name" value="5' to 3' exonuclease, C-terminal subdomain"/>
    <property type="match status" value="1"/>
</dbReference>
<reference evidence="25 26" key="1">
    <citation type="submission" date="2019-09" db="EMBL/GenBank/DDBJ databases">
        <authorList>
            <person name="Duangmal K."/>
            <person name="Teo W.F.A."/>
            <person name="Lipun K."/>
        </authorList>
    </citation>
    <scope>NUCLEOTIDE SEQUENCE [LARGE SCALE GENOMIC DNA]</scope>
    <source>
        <strain evidence="25 26">K1PN6</strain>
    </source>
</reference>
<keyword evidence="25" id="KW-0378">Hydrolase</keyword>
<evidence type="ECO:0000256" key="20">
    <source>
        <dbReference type="ARBA" id="ARBA00045548"/>
    </source>
</evidence>
<dbReference type="Gene3D" id="3.30.460.10">
    <property type="entry name" value="Beta Polymerase, domain 2"/>
    <property type="match status" value="1"/>
</dbReference>
<dbReference type="InterPro" id="IPR003583">
    <property type="entry name" value="Hlx-hairpin-Hlx_DNA-bd_motif"/>
</dbReference>
<dbReference type="InterPro" id="IPR029398">
    <property type="entry name" value="PolB_thumb"/>
</dbReference>
<evidence type="ECO:0000256" key="17">
    <source>
        <dbReference type="ARBA" id="ARBA00035726"/>
    </source>
</evidence>
<dbReference type="InterPro" id="IPR050243">
    <property type="entry name" value="PHP_phosphatase"/>
</dbReference>
<dbReference type="GO" id="GO:0004527">
    <property type="term" value="F:exonuclease activity"/>
    <property type="evidence" value="ECO:0007669"/>
    <property type="project" value="UniProtKB-KW"/>
</dbReference>
<evidence type="ECO:0000256" key="1">
    <source>
        <dbReference type="ARBA" id="ARBA00001946"/>
    </source>
</evidence>
<comment type="catalytic activity">
    <reaction evidence="21">
        <text>DNA(n) + a 2'-deoxyribonucleoside 5'-triphosphate = DNA(n+1) + diphosphate</text>
        <dbReference type="Rhea" id="RHEA:22508"/>
        <dbReference type="Rhea" id="RHEA-COMP:17339"/>
        <dbReference type="Rhea" id="RHEA-COMP:17340"/>
        <dbReference type="ChEBI" id="CHEBI:33019"/>
        <dbReference type="ChEBI" id="CHEBI:61560"/>
        <dbReference type="ChEBI" id="CHEBI:173112"/>
        <dbReference type="EC" id="2.7.7.7"/>
    </reaction>
</comment>
<proteinExistence type="predicted"/>
<accession>A0A5N8WXY1</accession>